<keyword evidence="6" id="KW-1185">Reference proteome</keyword>
<dbReference type="GO" id="GO:0016272">
    <property type="term" value="C:prefoldin complex"/>
    <property type="evidence" value="ECO:0007669"/>
    <property type="project" value="UniProtKB-UniRule"/>
</dbReference>
<dbReference type="GO" id="GO:0007021">
    <property type="term" value="P:tubulin complex assembly"/>
    <property type="evidence" value="ECO:0007669"/>
    <property type="project" value="TreeGrafter"/>
</dbReference>
<comment type="function">
    <text evidence="3">Binds specifically to cytosolic chaperonin (c-CPN) and transfers target proteins to it. Binds to nascent polypeptide chain and promotes folding in an environment in which there are many competing pathways for nonnative proteins.</text>
</comment>
<evidence type="ECO:0000313" key="5">
    <source>
        <dbReference type="EMBL" id="KAF7728356.1"/>
    </source>
</evidence>
<dbReference type="InterPro" id="IPR004127">
    <property type="entry name" value="Prefoldin_subunit_alpha"/>
</dbReference>
<dbReference type="Proteomes" id="UP000605846">
    <property type="component" value="Unassembled WGS sequence"/>
</dbReference>
<gene>
    <name evidence="5" type="ORF">EC973_006297</name>
</gene>
<sequence>MASAKMETNPRGIPLSPFVERVEDYVSETETVEIVLKKFQEAVSKYKFMEINLLQRRKVLEEKIPEIEKTIAMINFLIEKKEEDEPIHSDFELNDTLYAQAKIEASGTVYLWLGVSVTETGKNDDDYIHIDILLDQANVMLEYTFDEAKELLESKLETAKTSLKNTIEDLEFLRSQITTMEVNTARVYNWDVKQRRLARAQATA</sequence>
<dbReference type="Gene3D" id="1.10.287.370">
    <property type="match status" value="2"/>
</dbReference>
<keyword evidence="2 3" id="KW-0143">Chaperone</keyword>
<comment type="caution">
    <text evidence="5">The sequence shown here is derived from an EMBL/GenBank/DDBJ whole genome shotgun (WGS) entry which is preliminary data.</text>
</comment>
<dbReference type="GO" id="GO:0015631">
    <property type="term" value="F:tubulin binding"/>
    <property type="evidence" value="ECO:0007669"/>
    <property type="project" value="TreeGrafter"/>
</dbReference>
<dbReference type="InterPro" id="IPR009053">
    <property type="entry name" value="Prefoldin"/>
</dbReference>
<dbReference type="CDD" id="cd23156">
    <property type="entry name" value="Prefoldin_3"/>
    <property type="match status" value="1"/>
</dbReference>
<dbReference type="InterPro" id="IPR016655">
    <property type="entry name" value="PFD3"/>
</dbReference>
<proteinExistence type="inferred from homology"/>
<dbReference type="GO" id="GO:0007017">
    <property type="term" value="P:microtubule-based process"/>
    <property type="evidence" value="ECO:0007669"/>
    <property type="project" value="TreeGrafter"/>
</dbReference>
<protein>
    <recommendedName>
        <fullName evidence="3">Prefoldin subunit 3</fullName>
    </recommendedName>
</protein>
<reference evidence="5" key="1">
    <citation type="submission" date="2020-01" db="EMBL/GenBank/DDBJ databases">
        <title>Genome Sequencing of Three Apophysomyces-Like Fungal Strains Confirms a Novel Fungal Genus in the Mucoromycota with divergent Burkholderia-like Endosymbiotic Bacteria.</title>
        <authorList>
            <person name="Stajich J.E."/>
            <person name="Macias A.M."/>
            <person name="Carter-House D."/>
            <person name="Lovett B."/>
            <person name="Kasson L.R."/>
            <person name="Berry K."/>
            <person name="Grigoriev I."/>
            <person name="Chang Y."/>
            <person name="Spatafora J."/>
            <person name="Kasson M.T."/>
        </authorList>
    </citation>
    <scope>NUCLEOTIDE SEQUENCE</scope>
    <source>
        <strain evidence="5">NRRL A-21654</strain>
    </source>
</reference>
<dbReference type="OrthoDB" id="6375174at2759"/>
<accession>A0A8H7BWH4</accession>
<evidence type="ECO:0000256" key="4">
    <source>
        <dbReference type="SAM" id="Coils"/>
    </source>
</evidence>
<dbReference type="Pfam" id="PF02996">
    <property type="entry name" value="Prefoldin"/>
    <property type="match status" value="2"/>
</dbReference>
<dbReference type="PIRSF" id="PIRSF016396">
    <property type="entry name" value="Prefoldin_subunit_3"/>
    <property type="match status" value="1"/>
</dbReference>
<dbReference type="AlphaFoldDB" id="A0A8H7BWH4"/>
<dbReference type="EMBL" id="JABAYA010000039">
    <property type="protein sequence ID" value="KAF7728356.1"/>
    <property type="molecule type" value="Genomic_DNA"/>
</dbReference>
<evidence type="ECO:0000256" key="2">
    <source>
        <dbReference type="ARBA" id="ARBA00023186"/>
    </source>
</evidence>
<dbReference type="PANTHER" id="PTHR12409:SF0">
    <property type="entry name" value="PREFOLDIN SUBUNIT 3"/>
    <property type="match status" value="1"/>
</dbReference>
<evidence type="ECO:0000256" key="1">
    <source>
        <dbReference type="ARBA" id="ARBA00010048"/>
    </source>
</evidence>
<dbReference type="PANTHER" id="PTHR12409">
    <property type="entry name" value="PREFOLDIN SUBUNIT 3"/>
    <property type="match status" value="1"/>
</dbReference>
<keyword evidence="4" id="KW-0175">Coiled coil</keyword>
<dbReference type="GO" id="GO:0005737">
    <property type="term" value="C:cytoplasm"/>
    <property type="evidence" value="ECO:0007669"/>
    <property type="project" value="TreeGrafter"/>
</dbReference>
<feature type="coiled-coil region" evidence="4">
    <location>
        <begin position="149"/>
        <end position="183"/>
    </location>
</feature>
<dbReference type="SUPFAM" id="SSF46579">
    <property type="entry name" value="Prefoldin"/>
    <property type="match status" value="2"/>
</dbReference>
<evidence type="ECO:0000313" key="6">
    <source>
        <dbReference type="Proteomes" id="UP000605846"/>
    </source>
</evidence>
<evidence type="ECO:0000256" key="3">
    <source>
        <dbReference type="PIRNR" id="PIRNR016396"/>
    </source>
</evidence>
<organism evidence="5 6">
    <name type="scientific">Apophysomyces ossiformis</name>
    <dbReference type="NCBI Taxonomy" id="679940"/>
    <lineage>
        <taxon>Eukaryota</taxon>
        <taxon>Fungi</taxon>
        <taxon>Fungi incertae sedis</taxon>
        <taxon>Mucoromycota</taxon>
        <taxon>Mucoromycotina</taxon>
        <taxon>Mucoromycetes</taxon>
        <taxon>Mucorales</taxon>
        <taxon>Mucorineae</taxon>
        <taxon>Mucoraceae</taxon>
        <taxon>Apophysomyces</taxon>
    </lineage>
</organism>
<comment type="subunit">
    <text evidence="3">Heterohexamer of two PFD-alpha type and four PFD-beta type subunits.</text>
</comment>
<dbReference type="GO" id="GO:0006457">
    <property type="term" value="P:protein folding"/>
    <property type="evidence" value="ECO:0007669"/>
    <property type="project" value="UniProtKB-UniRule"/>
</dbReference>
<name>A0A8H7BWH4_9FUNG</name>
<comment type="similarity">
    <text evidence="1 3">Belongs to the prefoldin subunit alpha family.</text>
</comment>